<proteinExistence type="predicted"/>
<sequence length="94" mass="10180">MTLFQETDDSEPSSSDAAERAEEIAEGTPLSAGDPITAAAAFSVVYSWYNFYVKGDEAAGIFVGLWAPTLLGAASYLQQKEIYTKLEEGLFFGR</sequence>
<reference evidence="3 4" key="1">
    <citation type="journal article" date="2019" name="Int. J. Syst. Evol. Microbiol.">
        <title>The Global Catalogue of Microorganisms (GCM) 10K type strain sequencing project: providing services to taxonomists for standard genome sequencing and annotation.</title>
        <authorList>
            <consortium name="The Broad Institute Genomics Platform"/>
            <consortium name="The Broad Institute Genome Sequencing Center for Infectious Disease"/>
            <person name="Wu L."/>
            <person name="Ma J."/>
        </authorList>
    </citation>
    <scope>NUCLEOTIDE SEQUENCE [LARGE SCALE GENOMIC DNA]</scope>
    <source>
        <strain evidence="3 4">CGMCC 1.15824</strain>
    </source>
</reference>
<dbReference type="RefSeq" id="WP_224828640.1">
    <property type="nucleotide sequence ID" value="NZ_JAIVEF010000008.1"/>
</dbReference>
<feature type="compositionally biased region" description="Acidic residues" evidence="1">
    <location>
        <begin position="1"/>
        <end position="11"/>
    </location>
</feature>
<gene>
    <name evidence="3" type="ORF">ACFPFO_19125</name>
</gene>
<accession>A0ABD5QJP9</accession>
<feature type="transmembrane region" description="Helical" evidence="2">
    <location>
        <begin position="58"/>
        <end position="77"/>
    </location>
</feature>
<comment type="caution">
    <text evidence="3">The sequence shown here is derived from an EMBL/GenBank/DDBJ whole genome shotgun (WGS) entry which is preliminary data.</text>
</comment>
<evidence type="ECO:0000313" key="3">
    <source>
        <dbReference type="EMBL" id="MFC4989834.1"/>
    </source>
</evidence>
<keyword evidence="2" id="KW-0812">Transmembrane</keyword>
<keyword evidence="2" id="KW-1133">Transmembrane helix</keyword>
<feature type="region of interest" description="Disordered" evidence="1">
    <location>
        <begin position="1"/>
        <end position="33"/>
    </location>
</feature>
<dbReference type="EMBL" id="JBHSJG010000055">
    <property type="protein sequence ID" value="MFC4989834.1"/>
    <property type="molecule type" value="Genomic_DNA"/>
</dbReference>
<keyword evidence="2" id="KW-0472">Membrane</keyword>
<evidence type="ECO:0000256" key="1">
    <source>
        <dbReference type="SAM" id="MobiDB-lite"/>
    </source>
</evidence>
<keyword evidence="4" id="KW-1185">Reference proteome</keyword>
<protein>
    <submittedName>
        <fullName evidence="3">Uncharacterized protein</fullName>
    </submittedName>
</protein>
<dbReference type="AlphaFoldDB" id="A0ABD5QJP9"/>
<evidence type="ECO:0000256" key="2">
    <source>
        <dbReference type="SAM" id="Phobius"/>
    </source>
</evidence>
<evidence type="ECO:0000313" key="4">
    <source>
        <dbReference type="Proteomes" id="UP001595925"/>
    </source>
</evidence>
<dbReference type="Proteomes" id="UP001595925">
    <property type="component" value="Unassembled WGS sequence"/>
</dbReference>
<organism evidence="3 4">
    <name type="scientific">Saliphagus infecundisoli</name>
    <dbReference type="NCBI Taxonomy" id="1849069"/>
    <lineage>
        <taxon>Archaea</taxon>
        <taxon>Methanobacteriati</taxon>
        <taxon>Methanobacteriota</taxon>
        <taxon>Stenosarchaea group</taxon>
        <taxon>Halobacteria</taxon>
        <taxon>Halobacteriales</taxon>
        <taxon>Natrialbaceae</taxon>
        <taxon>Saliphagus</taxon>
    </lineage>
</organism>
<name>A0ABD5QJP9_9EURY</name>